<dbReference type="Pfam" id="PF14137">
    <property type="entry name" value="DUF4304"/>
    <property type="match status" value="1"/>
</dbReference>
<name>A0A3P1SA43_STRSA</name>
<organism evidence="1 2">
    <name type="scientific">Streptococcus sanguinis</name>
    <dbReference type="NCBI Taxonomy" id="1305"/>
    <lineage>
        <taxon>Bacteria</taxon>
        <taxon>Bacillati</taxon>
        <taxon>Bacillota</taxon>
        <taxon>Bacilli</taxon>
        <taxon>Lactobacillales</taxon>
        <taxon>Streptococcaceae</taxon>
        <taxon>Streptococcus</taxon>
    </lineage>
</organism>
<evidence type="ECO:0000313" key="1">
    <source>
        <dbReference type="EMBL" id="RRC94018.1"/>
    </source>
</evidence>
<dbReference type="EMBL" id="RQZI01000001">
    <property type="protein sequence ID" value="RRC94018.1"/>
    <property type="molecule type" value="Genomic_DNA"/>
</dbReference>
<dbReference type="InterPro" id="IPR025412">
    <property type="entry name" value="DUF4304"/>
</dbReference>
<evidence type="ECO:0000313" key="2">
    <source>
        <dbReference type="Proteomes" id="UP000277597"/>
    </source>
</evidence>
<protein>
    <submittedName>
        <fullName evidence="1">DUF4304 domain-containing protein</fullName>
    </submittedName>
</protein>
<accession>A0A3P1SA43</accession>
<proteinExistence type="predicted"/>
<dbReference type="AlphaFoldDB" id="A0A3P1SA43"/>
<dbReference type="RefSeq" id="WP_049544235.1">
    <property type="nucleotide sequence ID" value="NZ_JAHZOK010000004.1"/>
</dbReference>
<gene>
    <name evidence="1" type="ORF">EII39_01430</name>
</gene>
<dbReference type="Proteomes" id="UP000277597">
    <property type="component" value="Unassembled WGS sequence"/>
</dbReference>
<reference evidence="1 2" key="1">
    <citation type="submission" date="2018-11" db="EMBL/GenBank/DDBJ databases">
        <title>Genomes From Bacteria Associated with the Canine Oral Cavity: a Test Case for Automated Genome-Based Taxonomic Assignment.</title>
        <authorList>
            <person name="Coil D.A."/>
            <person name="Jospin G."/>
            <person name="Darling A.E."/>
            <person name="Wallis C."/>
            <person name="Davis I.J."/>
            <person name="Harris S."/>
            <person name="Eisen J.A."/>
            <person name="Holcombe L.J."/>
            <person name="O'Flynn C."/>
        </authorList>
    </citation>
    <scope>NUCLEOTIDE SEQUENCE [LARGE SCALE GENOMIC DNA]</scope>
    <source>
        <strain evidence="1 2">OH953</strain>
    </source>
</reference>
<sequence>MNNTEFKKIVGETLKSQNFAYENKYYTFENTDLKVFVGFQKSNFENSFYINYGFFIKKLHEKLEKLSYGFGDFGGRFVYNDNDKMLGDYKLSDLTKESLSESILENTEKFIKPAFEKGIDDYLEMYPHLKRRLPLTVKEYLDSAYK</sequence>
<comment type="caution">
    <text evidence="1">The sequence shown here is derived from an EMBL/GenBank/DDBJ whole genome shotgun (WGS) entry which is preliminary data.</text>
</comment>